<dbReference type="PROSITE" id="PS51198">
    <property type="entry name" value="UVRD_HELICASE_ATP_BIND"/>
    <property type="match status" value="1"/>
</dbReference>
<feature type="domain" description="UvrD-like helicase C-terminal" evidence="12">
    <location>
        <begin position="487"/>
        <end position="755"/>
    </location>
</feature>
<dbReference type="GO" id="GO:0005829">
    <property type="term" value="C:cytosol"/>
    <property type="evidence" value="ECO:0007669"/>
    <property type="project" value="TreeGrafter"/>
</dbReference>
<evidence type="ECO:0000313" key="14">
    <source>
        <dbReference type="Proteomes" id="UP000321583"/>
    </source>
</evidence>
<dbReference type="OrthoDB" id="9810135at2"/>
<dbReference type="InterPro" id="IPR014016">
    <property type="entry name" value="UvrD-like_ATP-bd"/>
</dbReference>
<proteinExistence type="inferred from homology"/>
<feature type="binding site" evidence="9">
    <location>
        <begin position="21"/>
        <end position="28"/>
    </location>
    <ligand>
        <name>ATP</name>
        <dbReference type="ChEBI" id="CHEBI:30616"/>
    </ligand>
</feature>
<evidence type="ECO:0000256" key="9">
    <source>
        <dbReference type="PROSITE-ProRule" id="PRU00560"/>
    </source>
</evidence>
<evidence type="ECO:0000256" key="10">
    <source>
        <dbReference type="SAM" id="MobiDB-lite"/>
    </source>
</evidence>
<evidence type="ECO:0000259" key="12">
    <source>
        <dbReference type="PROSITE" id="PS51217"/>
    </source>
</evidence>
<dbReference type="PROSITE" id="PS51217">
    <property type="entry name" value="UVRD_HELICASE_CTER"/>
    <property type="match status" value="1"/>
</dbReference>
<sequence length="858" mass="92810">MSGARDPFLELDLHGVRSIEASAGTGKTFTLATLVVRLVLERALPVEKILAVTFTEAATQELRARVRRRLVLAADVAAGVVPGTGSADAELTARLLQAHLARSGEDAAAVARRLRAAADGIDQAAVFTIHGFCARVLREHALESGQGFEPPELLANDQGLREAVAADLWRAHATDAATAADLEELWRGGPKALAADQPRLRPQPPDPAQPDPQPRLEAAARALLEAGLAHGDELREALLAAVAGKVLNNNSYRAAWIGELFDQLRRWCQAGRPEVPFHHDKLGQLQRATLLKCTSKAGAGKTPDSPLCDAVQAYAEAMEAVEAWREARRVALLHRLRTDARRRLATLKRQLRVQTYDDLIDGVAAALDGAHGEALARRLREQYAIALVDEFQDTDPRQWRIFDRVFGAASGEPALFLIGDPKQAIYRFRGGDVETYLAACATAEAAPALDRNFRSRPSVLAAIEALYAQAGAAAFADPRIAFHPVQPGGRRGDGDFLRDGSPAPALTVWQAPPPPVDAKGKRKPWPAGRSRELATDACVAAIHAVLSDARAGRASIDGRPVRPGDIAVLVRKHREATQIRQALAAVGIPAVAAGSQSLFETGEALEVLVLLQALLHGDDDARLRAALATVLVGQDAHHVAALDGDGEAMRQWRHAALGWRERLDQGGPLALLGELCAAQATRLLALVDGERRLTNYLQLAEQLQEAQRQALGLHGLVHWLERAIAQASSNDETQLLRLESDAHRVQIVTLHKSKGLEYPLVFLPFVGIGARPDTPSRCVVVHDAEGPLLQWRLQEQASGWGDAVARHQEACRAEDARLLYVGLTRARDALWLASGEFYNHHATPLWPMLRDPQVLAAA</sequence>
<gene>
    <name evidence="13" type="ORF">L613_012700000020</name>
</gene>
<keyword evidence="1 9" id="KW-0547">Nucleotide-binding</keyword>
<evidence type="ECO:0000259" key="11">
    <source>
        <dbReference type="PROSITE" id="PS51198"/>
    </source>
</evidence>
<dbReference type="InterPro" id="IPR014017">
    <property type="entry name" value="DNA_helicase_UvrD-like_C"/>
</dbReference>
<dbReference type="RefSeq" id="WP_147208193.1">
    <property type="nucleotide sequence ID" value="NZ_VLJS01000032.1"/>
</dbReference>
<keyword evidence="2 9" id="KW-0378">Hydrolase</keyword>
<dbReference type="InterPro" id="IPR000212">
    <property type="entry name" value="DNA_helicase_UvrD/REP"/>
</dbReference>
<dbReference type="Pfam" id="PF00580">
    <property type="entry name" value="UvrD-helicase"/>
    <property type="match status" value="1"/>
</dbReference>
<name>A0A562E2K6_9GAMM</name>
<feature type="region of interest" description="Disordered" evidence="10">
    <location>
        <begin position="507"/>
        <end position="527"/>
    </location>
</feature>
<dbReference type="GO" id="GO:0003677">
    <property type="term" value="F:DNA binding"/>
    <property type="evidence" value="ECO:0007669"/>
    <property type="project" value="InterPro"/>
</dbReference>
<keyword evidence="3 9" id="KW-0347">Helicase</keyword>
<evidence type="ECO:0000256" key="6">
    <source>
        <dbReference type="ARBA" id="ARBA00034617"/>
    </source>
</evidence>
<evidence type="ECO:0000256" key="5">
    <source>
        <dbReference type="ARBA" id="ARBA00023235"/>
    </source>
</evidence>
<evidence type="ECO:0000256" key="3">
    <source>
        <dbReference type="ARBA" id="ARBA00022806"/>
    </source>
</evidence>
<reference evidence="13 14" key="1">
    <citation type="submission" date="2019-07" db="EMBL/GenBank/DDBJ databases">
        <title>Genome sequencing of lignin-degrading bacterial isolates.</title>
        <authorList>
            <person name="Gladden J."/>
        </authorList>
    </citation>
    <scope>NUCLEOTIDE SEQUENCE [LARGE SCALE GENOMIC DNA]</scope>
    <source>
        <strain evidence="13 14">J19</strain>
    </source>
</reference>
<feature type="compositionally biased region" description="Pro residues" evidence="10">
    <location>
        <begin position="201"/>
        <end position="213"/>
    </location>
</feature>
<evidence type="ECO:0000256" key="2">
    <source>
        <dbReference type="ARBA" id="ARBA00022801"/>
    </source>
</evidence>
<comment type="catalytic activity">
    <reaction evidence="6">
        <text>Couples ATP hydrolysis with the unwinding of duplex DNA by translocating in the 3'-5' direction.</text>
        <dbReference type="EC" id="5.6.2.4"/>
    </reaction>
</comment>
<organism evidence="13 14">
    <name type="scientific">Pseudoxanthomonas taiwanensis J19</name>
    <dbReference type="NCBI Taxonomy" id="935569"/>
    <lineage>
        <taxon>Bacteria</taxon>
        <taxon>Pseudomonadati</taxon>
        <taxon>Pseudomonadota</taxon>
        <taxon>Gammaproteobacteria</taxon>
        <taxon>Lysobacterales</taxon>
        <taxon>Lysobacteraceae</taxon>
        <taxon>Pseudoxanthomonas</taxon>
    </lineage>
</organism>
<accession>A0A562E2K6</accession>
<dbReference type="Gene3D" id="1.10.486.10">
    <property type="entry name" value="PCRA, domain 4"/>
    <property type="match status" value="1"/>
</dbReference>
<dbReference type="Pfam" id="PF13361">
    <property type="entry name" value="UvrD_C"/>
    <property type="match status" value="2"/>
</dbReference>
<evidence type="ECO:0000256" key="7">
    <source>
        <dbReference type="ARBA" id="ARBA00034808"/>
    </source>
</evidence>
<protein>
    <recommendedName>
        <fullName evidence="7">DNA 3'-5' helicase</fullName>
        <ecNumber evidence="7">5.6.2.4</ecNumber>
    </recommendedName>
</protein>
<dbReference type="GO" id="GO:0009338">
    <property type="term" value="C:exodeoxyribonuclease V complex"/>
    <property type="evidence" value="ECO:0007669"/>
    <property type="project" value="TreeGrafter"/>
</dbReference>
<dbReference type="EMBL" id="VLJS01000032">
    <property type="protein sequence ID" value="TWH16272.1"/>
    <property type="molecule type" value="Genomic_DNA"/>
</dbReference>
<keyword evidence="4 9" id="KW-0067">ATP-binding</keyword>
<comment type="caution">
    <text evidence="13">The sequence shown here is derived from an EMBL/GenBank/DDBJ whole genome shotgun (WGS) entry which is preliminary data.</text>
</comment>
<dbReference type="PANTHER" id="PTHR11070:SF23">
    <property type="entry name" value="RECBCD ENZYME SUBUNIT RECB"/>
    <property type="match status" value="1"/>
</dbReference>
<feature type="non-terminal residue" evidence="13">
    <location>
        <position position="858"/>
    </location>
</feature>
<dbReference type="EC" id="5.6.2.4" evidence="7"/>
<keyword evidence="5" id="KW-0413">Isomerase</keyword>
<keyword evidence="14" id="KW-1185">Reference proteome</keyword>
<evidence type="ECO:0000256" key="4">
    <source>
        <dbReference type="ARBA" id="ARBA00022840"/>
    </source>
</evidence>
<dbReference type="GO" id="GO:0005524">
    <property type="term" value="F:ATP binding"/>
    <property type="evidence" value="ECO:0007669"/>
    <property type="project" value="UniProtKB-UniRule"/>
</dbReference>
<evidence type="ECO:0000256" key="1">
    <source>
        <dbReference type="ARBA" id="ARBA00022741"/>
    </source>
</evidence>
<dbReference type="AlphaFoldDB" id="A0A562E2K6"/>
<dbReference type="GO" id="GO:0008854">
    <property type="term" value="F:exodeoxyribonuclease V activity"/>
    <property type="evidence" value="ECO:0007669"/>
    <property type="project" value="InterPro"/>
</dbReference>
<dbReference type="InterPro" id="IPR027417">
    <property type="entry name" value="P-loop_NTPase"/>
</dbReference>
<feature type="region of interest" description="Disordered" evidence="10">
    <location>
        <begin position="195"/>
        <end position="214"/>
    </location>
</feature>
<dbReference type="Proteomes" id="UP000321583">
    <property type="component" value="Unassembled WGS sequence"/>
</dbReference>
<evidence type="ECO:0000313" key="13">
    <source>
        <dbReference type="EMBL" id="TWH16272.1"/>
    </source>
</evidence>
<dbReference type="PANTHER" id="PTHR11070">
    <property type="entry name" value="UVRD / RECB / PCRA DNA HELICASE FAMILY MEMBER"/>
    <property type="match status" value="1"/>
</dbReference>
<dbReference type="Gene3D" id="1.10.3170.10">
    <property type="entry name" value="Recbcd, chain B, domain 2"/>
    <property type="match status" value="1"/>
</dbReference>
<dbReference type="InterPro" id="IPR004586">
    <property type="entry name" value="RecB"/>
</dbReference>
<evidence type="ECO:0000256" key="8">
    <source>
        <dbReference type="ARBA" id="ARBA00048988"/>
    </source>
</evidence>
<dbReference type="HAMAP" id="MF_01485">
    <property type="entry name" value="RecB"/>
    <property type="match status" value="1"/>
</dbReference>
<dbReference type="Gene3D" id="3.40.50.300">
    <property type="entry name" value="P-loop containing nucleotide triphosphate hydrolases"/>
    <property type="match status" value="2"/>
</dbReference>
<feature type="domain" description="UvrD-like helicase ATP-binding" evidence="11">
    <location>
        <begin position="1"/>
        <end position="456"/>
    </location>
</feature>
<comment type="catalytic activity">
    <reaction evidence="8">
        <text>ATP + H2O = ADP + phosphate + H(+)</text>
        <dbReference type="Rhea" id="RHEA:13065"/>
        <dbReference type="ChEBI" id="CHEBI:15377"/>
        <dbReference type="ChEBI" id="CHEBI:15378"/>
        <dbReference type="ChEBI" id="CHEBI:30616"/>
        <dbReference type="ChEBI" id="CHEBI:43474"/>
        <dbReference type="ChEBI" id="CHEBI:456216"/>
        <dbReference type="EC" id="5.6.2.4"/>
    </reaction>
</comment>
<dbReference type="GO" id="GO:0000725">
    <property type="term" value="P:recombinational repair"/>
    <property type="evidence" value="ECO:0007669"/>
    <property type="project" value="TreeGrafter"/>
</dbReference>
<dbReference type="GO" id="GO:0043138">
    <property type="term" value="F:3'-5' DNA helicase activity"/>
    <property type="evidence" value="ECO:0007669"/>
    <property type="project" value="UniProtKB-EC"/>
</dbReference>
<dbReference type="SUPFAM" id="SSF52540">
    <property type="entry name" value="P-loop containing nucleoside triphosphate hydrolases"/>
    <property type="match status" value="1"/>
</dbReference>